<name>A0A4P9XCY8_9FUNG</name>
<keyword evidence="1" id="KW-0479">Metal-binding</keyword>
<feature type="binding site" evidence="1">
    <location>
        <position position="128"/>
    </location>
    <ligand>
        <name>Mg(2+)</name>
        <dbReference type="ChEBI" id="CHEBI:18420"/>
    </ligand>
</feature>
<dbReference type="GO" id="GO:0047443">
    <property type="term" value="F:4-hydroxy-4-methyl-2-oxoglutarate aldolase activity"/>
    <property type="evidence" value="ECO:0007669"/>
    <property type="project" value="TreeGrafter"/>
</dbReference>
<protein>
    <recommendedName>
        <fullName evidence="4">RraA-like protein</fullName>
    </recommendedName>
</protein>
<keyword evidence="3" id="KW-1185">Reference proteome</keyword>
<evidence type="ECO:0000313" key="3">
    <source>
        <dbReference type="Proteomes" id="UP000274922"/>
    </source>
</evidence>
<evidence type="ECO:0000256" key="1">
    <source>
        <dbReference type="PIRSR" id="PIRSR605493-1"/>
    </source>
</evidence>
<dbReference type="Proteomes" id="UP000274922">
    <property type="component" value="Unassembled WGS sequence"/>
</dbReference>
<feature type="binding site" evidence="1">
    <location>
        <position position="127"/>
    </location>
    <ligand>
        <name>substrate</name>
    </ligand>
</feature>
<dbReference type="InterPro" id="IPR005493">
    <property type="entry name" value="RraA/RraA-like"/>
</dbReference>
<keyword evidence="1" id="KW-0460">Magnesium</keyword>
<accession>A0A4P9XCY8</accession>
<comment type="cofactor">
    <cofactor evidence="1">
        <name>Mg(2+)</name>
        <dbReference type="ChEBI" id="CHEBI:18420"/>
    </cofactor>
</comment>
<dbReference type="SUPFAM" id="SSF89562">
    <property type="entry name" value="RraA-like"/>
    <property type="match status" value="1"/>
</dbReference>
<dbReference type="OrthoDB" id="1476984at2759"/>
<evidence type="ECO:0008006" key="4">
    <source>
        <dbReference type="Google" id="ProtNLM"/>
    </source>
</evidence>
<evidence type="ECO:0000313" key="2">
    <source>
        <dbReference type="EMBL" id="RKP03011.1"/>
    </source>
</evidence>
<organism evidence="2 3">
    <name type="scientific">Caulochytrium protostelioides</name>
    <dbReference type="NCBI Taxonomy" id="1555241"/>
    <lineage>
        <taxon>Eukaryota</taxon>
        <taxon>Fungi</taxon>
        <taxon>Fungi incertae sedis</taxon>
        <taxon>Chytridiomycota</taxon>
        <taxon>Chytridiomycota incertae sedis</taxon>
        <taxon>Chytridiomycetes</taxon>
        <taxon>Caulochytriales</taxon>
        <taxon>Caulochytriaceae</taxon>
        <taxon>Caulochytrium</taxon>
    </lineage>
</organism>
<proteinExistence type="predicted"/>
<dbReference type="InterPro" id="IPR036704">
    <property type="entry name" value="RraA/RraA-like_sf"/>
</dbReference>
<sequence>MASAPLTDAQRQALARYASTDLCDALADLGLHGFVADLPWHSPPHAATPLIGPAWPVMLAPARRAASPSPAAAPATPPPPHYLDAAPAGCVVVLRSPPGPHGVWGGLLTERAAQRGVRGAVVWGRVRDLDEVRARGFPLAATGTSAMGAKGWAGAGTPAADGVVLGDADDADAAAVTVRPGDVVVGDAHGVVVLPRDRIDAVLARCAVNTAADAKVMADLQQGVSLTEAFRRHRGA</sequence>
<dbReference type="Gene3D" id="3.50.30.40">
    <property type="entry name" value="Ribonuclease E inhibitor RraA/RraA-like"/>
    <property type="match status" value="1"/>
</dbReference>
<dbReference type="CDD" id="cd16841">
    <property type="entry name" value="RraA_family"/>
    <property type="match status" value="1"/>
</dbReference>
<dbReference type="GO" id="GO:0046872">
    <property type="term" value="F:metal ion binding"/>
    <property type="evidence" value="ECO:0007669"/>
    <property type="project" value="UniProtKB-KW"/>
</dbReference>
<reference evidence="3" key="1">
    <citation type="journal article" date="2018" name="Nat. Microbiol.">
        <title>Leveraging single-cell genomics to expand the fungal tree of life.</title>
        <authorList>
            <person name="Ahrendt S.R."/>
            <person name="Quandt C.A."/>
            <person name="Ciobanu D."/>
            <person name="Clum A."/>
            <person name="Salamov A."/>
            <person name="Andreopoulos B."/>
            <person name="Cheng J.F."/>
            <person name="Woyke T."/>
            <person name="Pelin A."/>
            <person name="Henrissat B."/>
            <person name="Reynolds N.K."/>
            <person name="Benny G.L."/>
            <person name="Smith M.E."/>
            <person name="James T.Y."/>
            <person name="Grigoriev I.V."/>
        </authorList>
    </citation>
    <scope>NUCLEOTIDE SEQUENCE [LARGE SCALE GENOMIC DNA]</scope>
    <source>
        <strain evidence="3">ATCC 52028</strain>
    </source>
</reference>
<dbReference type="STRING" id="1555241.A0A4P9XCY8"/>
<dbReference type="GO" id="GO:0008948">
    <property type="term" value="F:oxaloacetate decarboxylase activity"/>
    <property type="evidence" value="ECO:0007669"/>
    <property type="project" value="TreeGrafter"/>
</dbReference>
<feature type="binding site" evidence="1">
    <location>
        <begin position="105"/>
        <end position="108"/>
    </location>
    <ligand>
        <name>substrate</name>
    </ligand>
</feature>
<dbReference type="Pfam" id="PF03737">
    <property type="entry name" value="RraA-like"/>
    <property type="match status" value="1"/>
</dbReference>
<dbReference type="PANTHER" id="PTHR33254:SF4">
    <property type="entry name" value="4-HYDROXY-4-METHYL-2-OXOGLUTARATE ALDOLASE 3-RELATED"/>
    <property type="match status" value="1"/>
</dbReference>
<dbReference type="PANTHER" id="PTHR33254">
    <property type="entry name" value="4-HYDROXY-4-METHYL-2-OXOGLUTARATE ALDOLASE 3-RELATED"/>
    <property type="match status" value="1"/>
</dbReference>
<gene>
    <name evidence="2" type="ORF">CXG81DRAFT_24322</name>
</gene>
<dbReference type="EMBL" id="ML014130">
    <property type="protein sequence ID" value="RKP03011.1"/>
    <property type="molecule type" value="Genomic_DNA"/>
</dbReference>
<dbReference type="AlphaFoldDB" id="A0A4P9XCY8"/>